<keyword evidence="4 7" id="KW-0812">Transmembrane</keyword>
<dbReference type="AlphaFoldDB" id="A0A2P8D5J3"/>
<feature type="transmembrane region" description="Helical" evidence="7">
    <location>
        <begin position="85"/>
        <end position="106"/>
    </location>
</feature>
<evidence type="ECO:0000256" key="1">
    <source>
        <dbReference type="ARBA" id="ARBA00004651"/>
    </source>
</evidence>
<evidence type="ECO:0000256" key="7">
    <source>
        <dbReference type="SAM" id="Phobius"/>
    </source>
</evidence>
<dbReference type="RefSeq" id="WP_245882083.1">
    <property type="nucleotide sequence ID" value="NZ_PYGD01000003.1"/>
</dbReference>
<keyword evidence="5 7" id="KW-1133">Transmembrane helix</keyword>
<organism evidence="8 9">
    <name type="scientific">Taibaiella chishuiensis</name>
    <dbReference type="NCBI Taxonomy" id="1434707"/>
    <lineage>
        <taxon>Bacteria</taxon>
        <taxon>Pseudomonadati</taxon>
        <taxon>Bacteroidota</taxon>
        <taxon>Chitinophagia</taxon>
        <taxon>Chitinophagales</taxon>
        <taxon>Chitinophagaceae</taxon>
        <taxon>Taibaiella</taxon>
    </lineage>
</organism>
<dbReference type="PANTHER" id="PTHR23513:SF9">
    <property type="entry name" value="ENTEROBACTIN EXPORTER ENTS"/>
    <property type="match status" value="1"/>
</dbReference>
<feature type="transmembrane region" description="Helical" evidence="7">
    <location>
        <begin position="56"/>
        <end position="73"/>
    </location>
</feature>
<keyword evidence="2" id="KW-0813">Transport</keyword>
<feature type="transmembrane region" description="Helical" evidence="7">
    <location>
        <begin position="185"/>
        <end position="205"/>
    </location>
</feature>
<dbReference type="EMBL" id="PYGD01000003">
    <property type="protein sequence ID" value="PSK92493.1"/>
    <property type="molecule type" value="Genomic_DNA"/>
</dbReference>
<feature type="transmembrane region" description="Helical" evidence="7">
    <location>
        <begin position="273"/>
        <end position="291"/>
    </location>
</feature>
<sequence>MSFLSSFLTKNPALREKEFKYYLCIRFALIFALNMQSTTIYYWIYHITEDKLKLGFVGLAEVIPAVVCSLFSGHFVDLHEKRRMVLICIISYILLGAGLFCLTTPLAMTHVGQDMVLWLIYTFVFIGGAIRAFYGPASFALVGMLVPRSLYANATSWSSMAWQIGAVLGPLTAGVMIAWKGVEAGMALVVLIEFIPLLAILGIKVKPILKKVKEPILQSLSEGLRFVFKTPVLLGALCLDLFSVLFGGAVALLPVFQKEILHVDERGFGILRAAPGIGALITLALLAFLPLKTKPGYKLFAAVFGFGLSIIVFGLSTNFYLSFAMLILSGLFDAVSVVIRGTVLQLVTPDEMRGRVAAVNTMFISSSNELGDFESGVMAHWLGPVRAVVVGGCLTLSVVAMTFWRAPQLRRFSFDENTPKPGA</sequence>
<proteinExistence type="predicted"/>
<feature type="transmembrane region" description="Helical" evidence="7">
    <location>
        <begin position="303"/>
        <end position="328"/>
    </location>
</feature>
<dbReference type="GO" id="GO:0005886">
    <property type="term" value="C:plasma membrane"/>
    <property type="evidence" value="ECO:0007669"/>
    <property type="project" value="UniProtKB-SubCell"/>
</dbReference>
<dbReference type="CDD" id="cd06173">
    <property type="entry name" value="MFS_MefA_like"/>
    <property type="match status" value="1"/>
</dbReference>
<evidence type="ECO:0000256" key="5">
    <source>
        <dbReference type="ARBA" id="ARBA00022989"/>
    </source>
</evidence>
<dbReference type="Pfam" id="PF05977">
    <property type="entry name" value="MFS_3"/>
    <property type="match status" value="1"/>
</dbReference>
<keyword evidence="6 7" id="KW-0472">Membrane</keyword>
<dbReference type="Gene3D" id="1.20.1250.20">
    <property type="entry name" value="MFS general substrate transporter like domains"/>
    <property type="match status" value="1"/>
</dbReference>
<dbReference type="InterPro" id="IPR036259">
    <property type="entry name" value="MFS_trans_sf"/>
</dbReference>
<dbReference type="InterPro" id="IPR010290">
    <property type="entry name" value="TM_effector"/>
</dbReference>
<feature type="transmembrane region" description="Helical" evidence="7">
    <location>
        <begin position="21"/>
        <end position="44"/>
    </location>
</feature>
<evidence type="ECO:0000256" key="4">
    <source>
        <dbReference type="ARBA" id="ARBA00022692"/>
    </source>
</evidence>
<gene>
    <name evidence="8" type="ORF">B0I18_10370</name>
</gene>
<feature type="transmembrane region" description="Helical" evidence="7">
    <location>
        <begin position="226"/>
        <end position="253"/>
    </location>
</feature>
<evidence type="ECO:0000256" key="2">
    <source>
        <dbReference type="ARBA" id="ARBA00022448"/>
    </source>
</evidence>
<comment type="caution">
    <text evidence="8">The sequence shown here is derived from an EMBL/GenBank/DDBJ whole genome shotgun (WGS) entry which is preliminary data.</text>
</comment>
<feature type="transmembrane region" description="Helical" evidence="7">
    <location>
        <begin position="118"/>
        <end position="147"/>
    </location>
</feature>
<dbReference type="Proteomes" id="UP000240572">
    <property type="component" value="Unassembled WGS sequence"/>
</dbReference>
<dbReference type="PANTHER" id="PTHR23513">
    <property type="entry name" value="INTEGRAL MEMBRANE EFFLUX PROTEIN-RELATED"/>
    <property type="match status" value="1"/>
</dbReference>
<keyword evidence="9" id="KW-1185">Reference proteome</keyword>
<evidence type="ECO:0000313" key="9">
    <source>
        <dbReference type="Proteomes" id="UP000240572"/>
    </source>
</evidence>
<evidence type="ECO:0000256" key="6">
    <source>
        <dbReference type="ARBA" id="ARBA00023136"/>
    </source>
</evidence>
<evidence type="ECO:0000256" key="3">
    <source>
        <dbReference type="ARBA" id="ARBA00022475"/>
    </source>
</evidence>
<feature type="transmembrane region" description="Helical" evidence="7">
    <location>
        <begin position="385"/>
        <end position="404"/>
    </location>
</feature>
<keyword evidence="3" id="KW-1003">Cell membrane</keyword>
<dbReference type="SUPFAM" id="SSF103473">
    <property type="entry name" value="MFS general substrate transporter"/>
    <property type="match status" value="1"/>
</dbReference>
<reference evidence="8 9" key="1">
    <citation type="submission" date="2018-03" db="EMBL/GenBank/DDBJ databases">
        <title>Genomic Encyclopedia of Type Strains, Phase III (KMG-III): the genomes of soil and plant-associated and newly described type strains.</title>
        <authorList>
            <person name="Whitman W."/>
        </authorList>
    </citation>
    <scope>NUCLEOTIDE SEQUENCE [LARGE SCALE GENOMIC DNA]</scope>
    <source>
        <strain evidence="8 9">CGMCC 1.12700</strain>
    </source>
</reference>
<comment type="subcellular location">
    <subcellularLocation>
        <location evidence="1">Cell membrane</location>
        <topology evidence="1">Multi-pass membrane protein</topology>
    </subcellularLocation>
</comment>
<evidence type="ECO:0000313" key="8">
    <source>
        <dbReference type="EMBL" id="PSK92493.1"/>
    </source>
</evidence>
<protein>
    <submittedName>
        <fullName evidence="8">Putative MFS family arabinose efflux permease</fullName>
    </submittedName>
</protein>
<accession>A0A2P8D5J3</accession>
<feature type="transmembrane region" description="Helical" evidence="7">
    <location>
        <begin position="159"/>
        <end position="179"/>
    </location>
</feature>
<name>A0A2P8D5J3_9BACT</name>